<reference evidence="4 5" key="1">
    <citation type="journal article" date="2014" name="Int. J. Syst. Evol. Microbiol.">
        <title>Complete genome sequence of Corynebacterium casei LMG S-19264T (=DSM 44701T), isolated from a smear-ripened cheese.</title>
        <authorList>
            <consortium name="US DOE Joint Genome Institute (JGI-PGF)"/>
            <person name="Walter F."/>
            <person name="Albersmeier A."/>
            <person name="Kalinowski J."/>
            <person name="Ruckert C."/>
        </authorList>
    </citation>
    <scope>NUCLEOTIDE SEQUENCE [LARGE SCALE GENOMIC DNA]</scope>
    <source>
        <strain evidence="4 5">NBRC 112785</strain>
    </source>
</reference>
<keyword evidence="3" id="KW-0012">Acyltransferase</keyword>
<gene>
    <name evidence="4" type="primary">astA_1</name>
    <name evidence="4" type="ORF">GCM10007894_05700</name>
</gene>
<dbReference type="Gene3D" id="2.40.40.20">
    <property type="match status" value="1"/>
</dbReference>
<dbReference type="InterPro" id="IPR016181">
    <property type="entry name" value="Acyl_CoA_acyltransferase"/>
</dbReference>
<dbReference type="Gene3D" id="3.40.630.30">
    <property type="match status" value="1"/>
</dbReference>
<evidence type="ECO:0000256" key="3">
    <source>
        <dbReference type="ARBA" id="ARBA00023315"/>
    </source>
</evidence>
<keyword evidence="5" id="KW-1185">Reference proteome</keyword>
<dbReference type="NCBIfam" id="TIGR03243">
    <property type="entry name" value="arg_catab_AOST"/>
    <property type="match status" value="1"/>
</dbReference>
<evidence type="ECO:0000313" key="4">
    <source>
        <dbReference type="EMBL" id="GLS82593.1"/>
    </source>
</evidence>
<dbReference type="SUPFAM" id="SSF55729">
    <property type="entry name" value="Acyl-CoA N-acyltransferases (Nat)"/>
    <property type="match status" value="1"/>
</dbReference>
<name>A0AA37WVG8_9GAMM</name>
<keyword evidence="2" id="KW-0808">Transferase</keyword>
<evidence type="ECO:0000313" key="5">
    <source>
        <dbReference type="Proteomes" id="UP001157439"/>
    </source>
</evidence>
<dbReference type="RefSeq" id="WP_095498979.1">
    <property type="nucleotide sequence ID" value="NZ_BSPO01000002.1"/>
</dbReference>
<dbReference type="PANTHER" id="PTHR30420:SF1">
    <property type="entry name" value="ARGININE N-SUCCINYLTRANSFERASE"/>
    <property type="match status" value="1"/>
</dbReference>
<protein>
    <submittedName>
        <fullName evidence="4">Arginine N-succinyltransferase</fullName>
    </submittedName>
</protein>
<dbReference type="GO" id="GO:0008791">
    <property type="term" value="F:arginine N-succinyltransferase activity"/>
    <property type="evidence" value="ECO:0007669"/>
    <property type="project" value="InterPro"/>
</dbReference>
<dbReference type="AlphaFoldDB" id="A0AA37WVG8"/>
<proteinExistence type="predicted"/>
<dbReference type="EMBL" id="BSPO01000002">
    <property type="protein sequence ID" value="GLS82593.1"/>
    <property type="molecule type" value="Genomic_DNA"/>
</dbReference>
<dbReference type="GO" id="GO:0006527">
    <property type="term" value="P:L-arginine catabolic process"/>
    <property type="evidence" value="ECO:0007669"/>
    <property type="project" value="InterPro"/>
</dbReference>
<dbReference type="Proteomes" id="UP001157439">
    <property type="component" value="Unassembled WGS sequence"/>
</dbReference>
<evidence type="ECO:0000256" key="2">
    <source>
        <dbReference type="ARBA" id="ARBA00022679"/>
    </source>
</evidence>
<comment type="caution">
    <text evidence="4">The sequence shown here is derived from an EMBL/GenBank/DDBJ whole genome shotgun (WGS) entry which is preliminary data.</text>
</comment>
<keyword evidence="1" id="KW-0056">Arginine metabolism</keyword>
<dbReference type="InterPro" id="IPR007041">
    <property type="entry name" value="Arg_succinylTrfase_AstA/AruG"/>
</dbReference>
<organism evidence="4 5">
    <name type="scientific">Paraferrimonas haliotis</name>
    <dbReference type="NCBI Taxonomy" id="2013866"/>
    <lineage>
        <taxon>Bacteria</taxon>
        <taxon>Pseudomonadati</taxon>
        <taxon>Pseudomonadota</taxon>
        <taxon>Gammaproteobacteria</taxon>
        <taxon>Alteromonadales</taxon>
        <taxon>Ferrimonadaceae</taxon>
        <taxon>Paraferrimonas</taxon>
    </lineage>
</organism>
<accession>A0AA37WVG8</accession>
<dbReference type="Pfam" id="PF04958">
    <property type="entry name" value="AstA"/>
    <property type="match status" value="1"/>
</dbReference>
<sequence>MKIIRPIELSDLNSLTEIARTSGAGFSSLPNDKEFLQQRILLSHQSLTQAANAPSWQRYLFVLEDTLTNTIIGTSAIEASVGFSHRLYSHKIAEHQRNGESWQTIQVCNDLEGSSEICSLFLDPKYRGSGLSRLLSRFRFLFMLAHPERFSKQVIAEMRGDSDDNDHSDFWAWYQQNYCPMTFKEVDHNIGLGDMSFAAQLPSEPIELSRLPDSARRLINRVHPNTEAAIPLLRNEGFRESGCIGINDAGPAMVCELANLATVKQAQRLRVSIEPFSASEYKEAHLCCNERLAQFRAAIVPSIINGDYILLSDEHAQMLNVECGDWLYISPR</sequence>
<dbReference type="PANTHER" id="PTHR30420">
    <property type="entry name" value="N-SUCCINYLARGININE DIHYDROLASE"/>
    <property type="match status" value="1"/>
</dbReference>
<evidence type="ECO:0000256" key="1">
    <source>
        <dbReference type="ARBA" id="ARBA00022503"/>
    </source>
</evidence>